<organism evidence="3 4">
    <name type="scientific">Actinoplanes teichomyceticus</name>
    <dbReference type="NCBI Taxonomy" id="1867"/>
    <lineage>
        <taxon>Bacteria</taxon>
        <taxon>Bacillati</taxon>
        <taxon>Actinomycetota</taxon>
        <taxon>Actinomycetes</taxon>
        <taxon>Micromonosporales</taxon>
        <taxon>Micromonosporaceae</taxon>
        <taxon>Actinoplanes</taxon>
    </lineage>
</organism>
<evidence type="ECO:0000313" key="3">
    <source>
        <dbReference type="EMBL" id="TWG23809.1"/>
    </source>
</evidence>
<feature type="domain" description="IPT/TIG" evidence="2">
    <location>
        <begin position="233"/>
        <end position="323"/>
    </location>
</feature>
<dbReference type="CDD" id="cd00102">
    <property type="entry name" value="IPT"/>
    <property type="match status" value="3"/>
</dbReference>
<sequence>MGCFAMAKTPRARRATAAAATAVAVIGSVAITLVPPSAAYSATGAVRAVVAAAPVVTGISPSTGPLGGGTPVVVLGSGFSTLDPGDPRAVTFGDVPAERFVVVTDTKLVATTPAGAGTVPVKVTGSGGAARTAPAFGFRMELTAAFDGLAARATGGTEIPVEVGGGTAGATAAAFAALKITARVGGLPAKATWVDPTHLRVTAPATSRTTPAAVQLVHDGYAGPESTSKVGYFPVVTAVTPGSIRVEGGEAIRITGAGFLSVDESDPEAVTVGGVAVTAFSVNSATQIEAVLPPAAAGAATVRVTTPDAASPAEGPAVTYRGVLAVDGSGDQFLRAAGGAHVLTVTGGTLGATAREYAAMPVTVQLGAARLMAAYVDPTHLRVPVPALRTETAELRLVQDRIAGPATTLPVGAVVTSLSASSSPLAGGRTVQVRVAGLGADEASGFTFGATPATCEKGAAATSPMFVCTVPAAAQAGPVPVRFTTGGGTASRFTAAATFTYTDID</sequence>
<dbReference type="SUPFAM" id="SSF81296">
    <property type="entry name" value="E set domains"/>
    <property type="match status" value="3"/>
</dbReference>
<gene>
    <name evidence="3" type="ORF">FHX34_102360</name>
</gene>
<dbReference type="AlphaFoldDB" id="A0A561WIT8"/>
<keyword evidence="4" id="KW-1185">Reference proteome</keyword>
<evidence type="ECO:0000256" key="1">
    <source>
        <dbReference type="ARBA" id="ARBA00022729"/>
    </source>
</evidence>
<dbReference type="SMART" id="SM00429">
    <property type="entry name" value="IPT"/>
    <property type="match status" value="3"/>
</dbReference>
<dbReference type="Gene3D" id="2.60.40.10">
    <property type="entry name" value="Immunoglobulins"/>
    <property type="match status" value="3"/>
</dbReference>
<accession>A0A561WIT8</accession>
<dbReference type="PANTHER" id="PTHR46769:SF2">
    <property type="entry name" value="FIBROCYSTIN-L ISOFORM 2 PRECURSOR-RELATED"/>
    <property type="match status" value="1"/>
</dbReference>
<feature type="domain" description="IPT/TIG" evidence="2">
    <location>
        <begin position="53"/>
        <end position="141"/>
    </location>
</feature>
<name>A0A561WIT8_ACTTI</name>
<comment type="caution">
    <text evidence="3">The sequence shown here is derived from an EMBL/GenBank/DDBJ whole genome shotgun (WGS) entry which is preliminary data.</text>
</comment>
<dbReference type="PANTHER" id="PTHR46769">
    <property type="entry name" value="POLYCYSTIC KIDNEY AND HEPATIC DISEASE 1 (AUTOSOMAL RECESSIVE)-LIKE 1"/>
    <property type="match status" value="1"/>
</dbReference>
<dbReference type="InterPro" id="IPR002909">
    <property type="entry name" value="IPT_dom"/>
</dbReference>
<dbReference type="InterPro" id="IPR014756">
    <property type="entry name" value="Ig_E-set"/>
</dbReference>
<dbReference type="InterPro" id="IPR052387">
    <property type="entry name" value="Fibrocystin"/>
</dbReference>
<evidence type="ECO:0000259" key="2">
    <source>
        <dbReference type="SMART" id="SM00429"/>
    </source>
</evidence>
<dbReference type="Proteomes" id="UP000320239">
    <property type="component" value="Unassembled WGS sequence"/>
</dbReference>
<reference evidence="3 4" key="1">
    <citation type="submission" date="2019-06" db="EMBL/GenBank/DDBJ databases">
        <title>Sequencing the genomes of 1000 actinobacteria strains.</title>
        <authorList>
            <person name="Klenk H.-P."/>
        </authorList>
    </citation>
    <scope>NUCLEOTIDE SEQUENCE [LARGE SCALE GENOMIC DNA]</scope>
    <source>
        <strain evidence="3 4">DSM 43866</strain>
    </source>
</reference>
<dbReference type="EMBL" id="VIWY01000002">
    <property type="protein sequence ID" value="TWG23809.1"/>
    <property type="molecule type" value="Genomic_DNA"/>
</dbReference>
<feature type="domain" description="IPT/TIG" evidence="2">
    <location>
        <begin position="414"/>
        <end position="502"/>
    </location>
</feature>
<keyword evidence="1" id="KW-0732">Signal</keyword>
<proteinExistence type="predicted"/>
<dbReference type="GO" id="GO:0005975">
    <property type="term" value="P:carbohydrate metabolic process"/>
    <property type="evidence" value="ECO:0007669"/>
    <property type="project" value="UniProtKB-ARBA"/>
</dbReference>
<evidence type="ECO:0000313" key="4">
    <source>
        <dbReference type="Proteomes" id="UP000320239"/>
    </source>
</evidence>
<protein>
    <submittedName>
        <fullName evidence="3">IPT/TIG domain-containing protein</fullName>
    </submittedName>
</protein>
<dbReference type="OrthoDB" id="4549446at2"/>
<dbReference type="Pfam" id="PF01833">
    <property type="entry name" value="TIG"/>
    <property type="match status" value="3"/>
</dbReference>
<dbReference type="InterPro" id="IPR013783">
    <property type="entry name" value="Ig-like_fold"/>
</dbReference>